<dbReference type="EMBL" id="KI689073">
    <property type="protein sequence ID" value="ETK74273.1"/>
    <property type="molecule type" value="Genomic_DNA"/>
</dbReference>
<feature type="region of interest" description="Disordered" evidence="1">
    <location>
        <begin position="122"/>
        <end position="189"/>
    </location>
</feature>
<gene>
    <name evidence="2" type="ORF">L915_18891</name>
</gene>
<feature type="compositionally biased region" description="Pro residues" evidence="1">
    <location>
        <begin position="29"/>
        <end position="44"/>
    </location>
</feature>
<name>W2FTY6_PHYNI</name>
<dbReference type="VEuPathDB" id="FungiDB:PPTG_05545"/>
<reference evidence="2" key="1">
    <citation type="submission" date="2013-11" db="EMBL/GenBank/DDBJ databases">
        <title>The Genome Sequence of Phytophthora parasitica CJ02B3.</title>
        <authorList>
            <consortium name="The Broad Institute Genomics Platform"/>
            <person name="Russ C."/>
            <person name="Tyler B."/>
            <person name="Panabieres F."/>
            <person name="Shan W."/>
            <person name="Tripathy S."/>
            <person name="Grunwald N."/>
            <person name="Machado M."/>
            <person name="Johnson C.S."/>
            <person name="Arredondo F."/>
            <person name="Hong C."/>
            <person name="Coffey M."/>
            <person name="Young S.K."/>
            <person name="Zeng Q."/>
            <person name="Gargeya S."/>
            <person name="Fitzgerald M."/>
            <person name="Abouelleil A."/>
            <person name="Alvarado L."/>
            <person name="Chapman S.B."/>
            <person name="Gainer-Dewar J."/>
            <person name="Goldberg J."/>
            <person name="Griggs A."/>
            <person name="Gujja S."/>
            <person name="Hansen M."/>
            <person name="Howarth C."/>
            <person name="Imamovic A."/>
            <person name="Ireland A."/>
            <person name="Larimer J."/>
            <person name="McCowan C."/>
            <person name="Murphy C."/>
            <person name="Pearson M."/>
            <person name="Poon T.W."/>
            <person name="Priest M."/>
            <person name="Roberts A."/>
            <person name="Saif S."/>
            <person name="Shea T."/>
            <person name="Sykes S."/>
            <person name="Wortman J."/>
            <person name="Nusbaum C."/>
            <person name="Birren B."/>
        </authorList>
    </citation>
    <scope>NUCLEOTIDE SEQUENCE [LARGE SCALE GENOMIC DNA]</scope>
    <source>
        <strain evidence="2">CJ02B3</strain>
    </source>
</reference>
<dbReference type="Proteomes" id="UP000053236">
    <property type="component" value="Unassembled WGS sequence"/>
</dbReference>
<evidence type="ECO:0000313" key="2">
    <source>
        <dbReference type="EMBL" id="ETK74273.1"/>
    </source>
</evidence>
<feature type="compositionally biased region" description="Acidic residues" evidence="1">
    <location>
        <begin position="138"/>
        <end position="152"/>
    </location>
</feature>
<feature type="compositionally biased region" description="Low complexity" evidence="1">
    <location>
        <begin position="45"/>
        <end position="96"/>
    </location>
</feature>
<feature type="region of interest" description="Disordered" evidence="1">
    <location>
        <begin position="1"/>
        <end position="109"/>
    </location>
</feature>
<dbReference type="AlphaFoldDB" id="W2FTY6"/>
<protein>
    <submittedName>
        <fullName evidence="2">Uncharacterized protein</fullName>
    </submittedName>
</protein>
<evidence type="ECO:0000256" key="1">
    <source>
        <dbReference type="SAM" id="MobiDB-lite"/>
    </source>
</evidence>
<feature type="compositionally biased region" description="Acidic residues" evidence="1">
    <location>
        <begin position="160"/>
        <end position="173"/>
    </location>
</feature>
<organism evidence="2">
    <name type="scientific">Phytophthora nicotianae</name>
    <name type="common">Potato buckeye rot agent</name>
    <name type="synonym">Phytophthora parasitica</name>
    <dbReference type="NCBI Taxonomy" id="4792"/>
    <lineage>
        <taxon>Eukaryota</taxon>
        <taxon>Sar</taxon>
        <taxon>Stramenopiles</taxon>
        <taxon>Oomycota</taxon>
        <taxon>Peronosporomycetes</taxon>
        <taxon>Peronosporales</taxon>
        <taxon>Peronosporaceae</taxon>
        <taxon>Phytophthora</taxon>
    </lineage>
</organism>
<sequence>MTTRTSRVLYDMPPAKRHASASTVSSPLSNPPGVPEPPGNPPMIAPAKSPAKAPAKSPVKAPAKSPTKTSVQSPTKTPAKAPAKLPAQAAAKAQTPRNKRASKEVAAFPVPSLRPVRSCTVRAEEVDISVGDDRLSSGDEDDFQVDEGDESDVGTRENSADEQEENTSNEEDAVDRSAGTPFDQMSKDQLSEQAKTGWTTYFEDSCECFPLPSAELTRCSDTPAELVTALGSNLEGLFFLFLPKSMWVSVATVSNRYQLQYRTQAAHEIMARSDGSR</sequence>
<proteinExistence type="predicted"/>
<accession>W2FTY6</accession>